<evidence type="ECO:0000256" key="6">
    <source>
        <dbReference type="ARBA" id="ARBA00023136"/>
    </source>
</evidence>
<evidence type="ECO:0000256" key="21">
    <source>
        <dbReference type="ARBA" id="ARBA00044985"/>
    </source>
</evidence>
<organism evidence="26 27">
    <name type="scientific">Salinivirga cyanobacteriivorans</name>
    <dbReference type="NCBI Taxonomy" id="1307839"/>
    <lineage>
        <taxon>Bacteria</taxon>
        <taxon>Pseudomonadati</taxon>
        <taxon>Bacteroidota</taxon>
        <taxon>Bacteroidia</taxon>
        <taxon>Bacteroidales</taxon>
        <taxon>Salinivirgaceae</taxon>
        <taxon>Salinivirga</taxon>
    </lineage>
</organism>
<sequence length="588" mass="64112">MDTIKKSLRHTPAMRWLMLLLISGLTFGTYWFQDFFGGLKTIMENDMGFTSEEFGRLIGLTTIANMFGMIIVGGIILDKWGVRMAGIVFGGIATLGASITALASAGFFGEDHSTMLNMMILGRILFGSGLEVVCVVATRTAVKWFKGYELALAMALNMGLGRLGSAMGIALAPDIANGSVPSAVTFAATLIGIALIMFLIYSVFDIKLDRQEKVEGAEEDGEDFKFSDLVKLITNKSFLFIALLCVAFYSAVFPFIQYAPDILINKFEFSILLPENGNIELFGSTSLGNASVFVALYIFAIAFAAIPKQIKNINTRRVYMAVIALLFAGFLASIWDVMGIWLQNGSKTAALIPLGTIIFTPIFGSYVDSKGKAASLMILGALLLIFAHVSMSLFNYDWLAYLGLISLGIAFSLVPAAMWPSVAKIVAENRLGTAYASMFTIQNWGLGLFFWGIGAMVDWFNPKIVAAKQAIADQLHAFNLKDNTITTIRNGLQDIGLASGQEREVIQEMRFDEISTQLAANNSPEKVDEVMNYLSSLGEIPAYDYTYPILALVGLGVISIYLAFQLKKADAKQRYGLELPSGQTPDDE</sequence>
<comment type="catalytic activity">
    <reaction evidence="15">
        <text>L-arginyl-L-alpha-amino acid(out) = L-arginyl-L-alpha-amino acid(in)</text>
        <dbReference type="Rhea" id="RHEA:79371"/>
        <dbReference type="ChEBI" id="CHEBI:84315"/>
    </reaction>
</comment>
<keyword evidence="5 25" id="KW-1133">Transmembrane helix</keyword>
<evidence type="ECO:0000256" key="7">
    <source>
        <dbReference type="ARBA" id="ARBA00023228"/>
    </source>
</evidence>
<feature type="transmembrane region" description="Helical" evidence="25">
    <location>
        <begin position="120"/>
        <end position="138"/>
    </location>
</feature>
<keyword evidence="6 25" id="KW-0472">Membrane</keyword>
<comment type="catalytic activity">
    <reaction evidence="18">
        <text>L-histidyl-L-alpha-amino acid(out) = L-histidyl-L-alpha-amino acid(in)</text>
        <dbReference type="Rhea" id="RHEA:79379"/>
        <dbReference type="ChEBI" id="CHEBI:229964"/>
    </reaction>
</comment>
<comment type="subunit">
    <text evidence="24">Homodimer. Interacts with lysosomal protein GLMP (via lumenal domain); the interaction starts while both proteins are still in the endoplasmic reticulum and is required for stabilization of MFSD1 in lysosomes but has no direct effect on its targeting to lysosomes or transporter activity.</text>
</comment>
<dbReference type="Proteomes" id="UP000064893">
    <property type="component" value="Chromosome"/>
</dbReference>
<dbReference type="GO" id="GO:0022857">
    <property type="term" value="F:transmembrane transporter activity"/>
    <property type="evidence" value="ECO:0007669"/>
    <property type="project" value="InterPro"/>
</dbReference>
<feature type="transmembrane region" description="Helical" evidence="25">
    <location>
        <begin position="84"/>
        <end position="108"/>
    </location>
</feature>
<proteinExistence type="inferred from homology"/>
<feature type="transmembrane region" description="Helical" evidence="25">
    <location>
        <begin position="318"/>
        <end position="342"/>
    </location>
</feature>
<feature type="transmembrane region" description="Helical" evidence="25">
    <location>
        <begin position="374"/>
        <end position="394"/>
    </location>
</feature>
<comment type="catalytic activity">
    <reaction evidence="13">
        <text>L-alpha-aminoacyl-L-lysine(out) = L-alpha-aminoacyl-L-lysine(in)</text>
        <dbReference type="Rhea" id="RHEA:79383"/>
        <dbReference type="ChEBI" id="CHEBI:229966"/>
    </reaction>
</comment>
<feature type="transmembrane region" description="Helical" evidence="25">
    <location>
        <begin position="348"/>
        <end position="367"/>
    </location>
</feature>
<evidence type="ECO:0000256" key="16">
    <source>
        <dbReference type="ARBA" id="ARBA00044900"/>
    </source>
</evidence>
<dbReference type="SUPFAM" id="SSF103473">
    <property type="entry name" value="MFS general substrate transporter"/>
    <property type="match status" value="2"/>
</dbReference>
<comment type="catalytic activity">
    <reaction evidence="9">
        <text>L-histidyl-glycine(out) = L-histidyl-glycine(in)</text>
        <dbReference type="Rhea" id="RHEA:79395"/>
        <dbReference type="ChEBI" id="CHEBI:229957"/>
    </reaction>
</comment>
<reference evidence="26 27" key="1">
    <citation type="submission" date="2015-11" db="EMBL/GenBank/DDBJ databases">
        <title>Description and complete genome sequence of a novel strain predominating in hypersaline microbial mats and representing a new family of the Bacteriodetes phylum.</title>
        <authorList>
            <person name="Spring S."/>
            <person name="Bunk B."/>
            <person name="Sproer C."/>
            <person name="Klenk H.-P."/>
        </authorList>
    </citation>
    <scope>NUCLEOTIDE SEQUENCE [LARGE SCALE GENOMIC DNA]</scope>
    <source>
        <strain evidence="26 27">L21-Spi-D4</strain>
    </source>
</reference>
<keyword evidence="3" id="KW-0813">Transport</keyword>
<evidence type="ECO:0000256" key="18">
    <source>
        <dbReference type="ARBA" id="ARBA00044912"/>
    </source>
</evidence>
<dbReference type="InterPro" id="IPR036259">
    <property type="entry name" value="MFS_trans_sf"/>
</dbReference>
<comment type="catalytic activity">
    <reaction evidence="10">
        <text>L-alpha-aminoacyl-L-arginine(out) = L-alpha-aminoacyl-L-arginine(in)</text>
        <dbReference type="Rhea" id="RHEA:79367"/>
        <dbReference type="ChEBI" id="CHEBI:229968"/>
    </reaction>
</comment>
<evidence type="ECO:0000313" key="26">
    <source>
        <dbReference type="EMBL" id="ALO16834.1"/>
    </source>
</evidence>
<evidence type="ECO:0000256" key="8">
    <source>
        <dbReference type="ARBA" id="ARBA00044876"/>
    </source>
</evidence>
<dbReference type="Pfam" id="PF07690">
    <property type="entry name" value="MFS_1"/>
    <property type="match status" value="1"/>
</dbReference>
<evidence type="ECO:0000256" key="24">
    <source>
        <dbReference type="ARBA" id="ARBA00046376"/>
    </source>
</evidence>
<protein>
    <recommendedName>
        <fullName evidence="21">Lysosomal dipeptide transporter MFSD1</fullName>
    </recommendedName>
    <alternativeName>
        <fullName evidence="22">Major facilitator superfamily domain-containing protein 1</fullName>
    </alternativeName>
</protein>
<comment type="similarity">
    <text evidence="2">Belongs to the major facilitator superfamily.</text>
</comment>
<dbReference type="Gene3D" id="1.20.1250.20">
    <property type="entry name" value="MFS general substrate transporter like domains"/>
    <property type="match status" value="2"/>
</dbReference>
<comment type="catalytic activity">
    <reaction evidence="8">
        <text>L-lysyl-L-alanine(out) = L-lysyl-L-alanine(in)</text>
        <dbReference type="Rhea" id="RHEA:79399"/>
        <dbReference type="ChEBI" id="CHEBI:229954"/>
    </reaction>
</comment>
<evidence type="ECO:0000256" key="17">
    <source>
        <dbReference type="ARBA" id="ARBA00044903"/>
    </source>
</evidence>
<keyword evidence="27" id="KW-1185">Reference proteome</keyword>
<dbReference type="EMBL" id="CP013118">
    <property type="protein sequence ID" value="ALO16834.1"/>
    <property type="molecule type" value="Genomic_DNA"/>
</dbReference>
<evidence type="ECO:0000256" key="4">
    <source>
        <dbReference type="ARBA" id="ARBA00022692"/>
    </source>
</evidence>
<feature type="transmembrane region" description="Helical" evidence="25">
    <location>
        <begin position="57"/>
        <end position="77"/>
    </location>
</feature>
<evidence type="ECO:0000256" key="25">
    <source>
        <dbReference type="SAM" id="Phobius"/>
    </source>
</evidence>
<evidence type="ECO:0000256" key="5">
    <source>
        <dbReference type="ARBA" id="ARBA00022989"/>
    </source>
</evidence>
<comment type="catalytic activity">
    <reaction evidence="11">
        <text>L-alpha-aminoacyl-L-histidine(out) = L-alpha-aminoacyl-L-histidine(in)</text>
        <dbReference type="Rhea" id="RHEA:79375"/>
        <dbReference type="ChEBI" id="CHEBI:229967"/>
    </reaction>
</comment>
<evidence type="ECO:0000256" key="20">
    <source>
        <dbReference type="ARBA" id="ARBA00044924"/>
    </source>
</evidence>
<dbReference type="AlphaFoldDB" id="A0A0S2I3L6"/>
<evidence type="ECO:0000256" key="11">
    <source>
        <dbReference type="ARBA" id="ARBA00044884"/>
    </source>
</evidence>
<feature type="transmembrane region" description="Helical" evidence="25">
    <location>
        <begin position="12"/>
        <end position="32"/>
    </location>
</feature>
<evidence type="ECO:0000256" key="12">
    <source>
        <dbReference type="ARBA" id="ARBA00044891"/>
    </source>
</evidence>
<keyword evidence="7" id="KW-0458">Lysosome</keyword>
<evidence type="ECO:0000256" key="1">
    <source>
        <dbReference type="ARBA" id="ARBA00004155"/>
    </source>
</evidence>
<accession>A0A0S2I3L6</accession>
<evidence type="ECO:0000256" key="22">
    <source>
        <dbReference type="ARBA" id="ARBA00045018"/>
    </source>
</evidence>
<dbReference type="PANTHER" id="PTHR23512:SF3">
    <property type="entry name" value="MAJOR FACILITATOR SUPERFAMILY DOMAIN-CONTAINING PROTEIN 1"/>
    <property type="match status" value="1"/>
</dbReference>
<dbReference type="OrthoDB" id="1090232at2"/>
<evidence type="ECO:0000313" key="27">
    <source>
        <dbReference type="Proteomes" id="UP000064893"/>
    </source>
</evidence>
<dbReference type="GO" id="GO:0005765">
    <property type="term" value="C:lysosomal membrane"/>
    <property type="evidence" value="ECO:0007669"/>
    <property type="project" value="UniProtKB-SubCell"/>
</dbReference>
<dbReference type="STRING" id="1307839.L21SP5_03219"/>
<comment type="catalytic activity">
    <reaction evidence="19">
        <text>L-alanyl-L-lysine(out) = L-alanyl-L-lysine(in)</text>
        <dbReference type="Rhea" id="RHEA:79415"/>
        <dbReference type="ChEBI" id="CHEBI:192470"/>
    </reaction>
</comment>
<evidence type="ECO:0000256" key="19">
    <source>
        <dbReference type="ARBA" id="ARBA00044919"/>
    </source>
</evidence>
<dbReference type="InterPro" id="IPR052187">
    <property type="entry name" value="MFSD1"/>
</dbReference>
<feature type="transmembrane region" description="Helical" evidence="25">
    <location>
        <begin position="183"/>
        <end position="204"/>
    </location>
</feature>
<feature type="transmembrane region" description="Helical" evidence="25">
    <location>
        <begin position="150"/>
        <end position="171"/>
    </location>
</feature>
<comment type="catalytic activity">
    <reaction evidence="20">
        <text>L-lysyl-glycine(out) = L-lysyl-glycine(in)</text>
        <dbReference type="Rhea" id="RHEA:79407"/>
        <dbReference type="ChEBI" id="CHEBI:191202"/>
    </reaction>
</comment>
<feature type="transmembrane region" description="Helical" evidence="25">
    <location>
        <begin position="279"/>
        <end position="306"/>
    </location>
</feature>
<evidence type="ECO:0000256" key="14">
    <source>
        <dbReference type="ARBA" id="ARBA00044898"/>
    </source>
</evidence>
<feature type="transmembrane region" description="Helical" evidence="25">
    <location>
        <begin position="431"/>
        <end position="453"/>
    </location>
</feature>
<evidence type="ECO:0000256" key="23">
    <source>
        <dbReference type="ARBA" id="ARBA00045709"/>
    </source>
</evidence>
<comment type="catalytic activity">
    <reaction evidence="14">
        <text>L-aspartyl-L-lysine(out) = L-aspartyl-L-lysine(in)</text>
        <dbReference type="Rhea" id="RHEA:79411"/>
        <dbReference type="ChEBI" id="CHEBI:229953"/>
    </reaction>
</comment>
<feature type="transmembrane region" description="Helical" evidence="25">
    <location>
        <begin position="238"/>
        <end position="259"/>
    </location>
</feature>
<comment type="subcellular location">
    <subcellularLocation>
        <location evidence="1">Lysosome membrane</location>
        <topology evidence="1">Multi-pass membrane protein</topology>
    </subcellularLocation>
</comment>
<comment type="function">
    <text evidence="23">Lysosomal dipeptide uniporter that selectively exports lysine, arginine or histidine-containing dipeptides with a net positive charge from the lysosome lumen into the cytosol. Could play a role in a specific type of protein O-glycosylation indirectly regulating macrophages migration and tissue invasion. Also essential for liver homeostasis.</text>
</comment>
<feature type="transmembrane region" description="Helical" evidence="25">
    <location>
        <begin position="545"/>
        <end position="564"/>
    </location>
</feature>
<dbReference type="RefSeq" id="WP_057954182.1">
    <property type="nucleotide sequence ID" value="NZ_CP013118.1"/>
</dbReference>
<dbReference type="KEGG" id="blq:L21SP5_03219"/>
<keyword evidence="4 25" id="KW-0812">Transmembrane</keyword>
<name>A0A0S2I3L6_9BACT</name>
<dbReference type="InterPro" id="IPR011701">
    <property type="entry name" value="MFS"/>
</dbReference>
<evidence type="ECO:0000256" key="15">
    <source>
        <dbReference type="ARBA" id="ARBA00044899"/>
    </source>
</evidence>
<comment type="catalytic activity">
    <reaction evidence="17">
        <text>L-arginyl-glycine(out) = L-arginyl-glycine(in)</text>
        <dbReference type="Rhea" id="RHEA:79391"/>
        <dbReference type="ChEBI" id="CHEBI:229955"/>
    </reaction>
</comment>
<dbReference type="PANTHER" id="PTHR23512">
    <property type="entry name" value="MAJOR FACILITATOR SUPERFAMILY DOMAIN-CONTAINING PROTEIN 1"/>
    <property type="match status" value="1"/>
</dbReference>
<comment type="catalytic activity">
    <reaction evidence="12">
        <text>L-lysyl-L-alpha-amino acid(out) = L-lysyl-L-alpha-amino acid(in)</text>
        <dbReference type="Rhea" id="RHEA:79387"/>
        <dbReference type="ChEBI" id="CHEBI:229965"/>
    </reaction>
</comment>
<evidence type="ECO:0000256" key="13">
    <source>
        <dbReference type="ARBA" id="ARBA00044893"/>
    </source>
</evidence>
<comment type="catalytic activity">
    <reaction evidence="16">
        <text>L-lysyl-L-lysine(out) = L-lysyl-L-lysine(in)</text>
        <dbReference type="Rhea" id="RHEA:79403"/>
        <dbReference type="ChEBI" id="CHEBI:229956"/>
    </reaction>
</comment>
<evidence type="ECO:0000256" key="9">
    <source>
        <dbReference type="ARBA" id="ARBA00044878"/>
    </source>
</evidence>
<evidence type="ECO:0000256" key="2">
    <source>
        <dbReference type="ARBA" id="ARBA00008335"/>
    </source>
</evidence>
<evidence type="ECO:0000256" key="3">
    <source>
        <dbReference type="ARBA" id="ARBA00022448"/>
    </source>
</evidence>
<evidence type="ECO:0000256" key="10">
    <source>
        <dbReference type="ARBA" id="ARBA00044881"/>
    </source>
</evidence>
<gene>
    <name evidence="26" type="ORF">L21SP5_03219</name>
</gene>
<feature type="transmembrane region" description="Helical" evidence="25">
    <location>
        <begin position="400"/>
        <end position="419"/>
    </location>
</feature>